<dbReference type="GO" id="GO:0009279">
    <property type="term" value="C:cell outer membrane"/>
    <property type="evidence" value="ECO:0007669"/>
    <property type="project" value="UniProtKB-SubCell"/>
</dbReference>
<comment type="subcellular location">
    <subcellularLocation>
        <location evidence="1">Cell outer membrane</location>
    </subcellularLocation>
</comment>
<name>A0A3Q9FRB0_9BACT</name>
<keyword evidence="9" id="KW-1185">Reference proteome</keyword>
<keyword evidence="3" id="KW-0813">Transport</keyword>
<evidence type="ECO:0000313" key="9">
    <source>
        <dbReference type="Proteomes" id="UP000267268"/>
    </source>
</evidence>
<dbReference type="GO" id="GO:1990281">
    <property type="term" value="C:efflux pump complex"/>
    <property type="evidence" value="ECO:0007669"/>
    <property type="project" value="TreeGrafter"/>
</dbReference>
<dbReference type="GO" id="GO:0015288">
    <property type="term" value="F:porin activity"/>
    <property type="evidence" value="ECO:0007669"/>
    <property type="project" value="TreeGrafter"/>
</dbReference>
<dbReference type="Proteomes" id="UP000267268">
    <property type="component" value="Chromosome 1"/>
</dbReference>
<protein>
    <submittedName>
        <fullName evidence="8">TolC family protein</fullName>
    </submittedName>
</protein>
<proteinExistence type="inferred from homology"/>
<evidence type="ECO:0000313" key="8">
    <source>
        <dbReference type="EMBL" id="AZQ64157.1"/>
    </source>
</evidence>
<dbReference type="OrthoDB" id="9811587at2"/>
<sequence length="446" mass="52007">MEISMKKLIYIYLLIIIPLSTKADSLWTLKKCVQYAIENNLSIYQEALKVNQASIDVKNVKWQYAPTIGSSINGTFNAGRSIDPGTNTYIDHQFFNNTSDLSLNWTLFQGFKKKYQLKFEEYQLQASKFQLQNAKEKLVFEVVQAFYDVEYNYELWEITKAQIKLSQTIVDRAVYQQDLGLKASADVAEMRAQLEKERMLSLQAHNKMMEAKSRLVNIMNYTSSLNSLSLEFEQLSILSKNFGNEEQLYTTFFQQSALLKTHFLSLQSRNEKLKSEKASYLPEFSLYANMNTGYFQTNTDESGNVIQFREQWKNNMNQMVGVRLYIPIFHQNTQRLAVQRTKIQVVESEALLNQQQQELKRTIGNDLREWKAFQKEIEQGEKVKEASELAYDVAVQKYEEGLIDIVTLLTVKQKLGQAEVDLLLSELNYLLKEKLLMFYQGEKFWI</sequence>
<dbReference type="PANTHER" id="PTHR30026">
    <property type="entry name" value="OUTER MEMBRANE PROTEIN TOLC"/>
    <property type="match status" value="1"/>
</dbReference>
<reference evidence="8 9" key="1">
    <citation type="submission" date="2018-12" db="EMBL/GenBank/DDBJ databases">
        <title>Flammeovirga pectinis sp. nov., isolated from the gut of the Korean scallop, Patinopecten yessoensis.</title>
        <authorList>
            <person name="Bae J.-W."/>
            <person name="Jeong Y.-S."/>
            <person name="Kang W."/>
        </authorList>
    </citation>
    <scope>NUCLEOTIDE SEQUENCE [LARGE SCALE GENOMIC DNA]</scope>
    <source>
        <strain evidence="8 9">L12M1</strain>
    </source>
</reference>
<dbReference type="InterPro" id="IPR003423">
    <property type="entry name" value="OMP_efflux"/>
</dbReference>
<dbReference type="AlphaFoldDB" id="A0A3Q9FRB0"/>
<evidence type="ECO:0000256" key="7">
    <source>
        <dbReference type="ARBA" id="ARBA00023237"/>
    </source>
</evidence>
<dbReference type="Gene3D" id="1.20.1600.10">
    <property type="entry name" value="Outer membrane efflux proteins (OEP)"/>
    <property type="match status" value="1"/>
</dbReference>
<accession>A0A3Q9FRB0</accession>
<evidence type="ECO:0000256" key="2">
    <source>
        <dbReference type="ARBA" id="ARBA00007613"/>
    </source>
</evidence>
<evidence type="ECO:0000256" key="6">
    <source>
        <dbReference type="ARBA" id="ARBA00023136"/>
    </source>
</evidence>
<evidence type="ECO:0000256" key="1">
    <source>
        <dbReference type="ARBA" id="ARBA00004442"/>
    </source>
</evidence>
<keyword evidence="7" id="KW-0998">Cell outer membrane</keyword>
<evidence type="ECO:0000256" key="3">
    <source>
        <dbReference type="ARBA" id="ARBA00022448"/>
    </source>
</evidence>
<keyword evidence="6" id="KW-0472">Membrane</keyword>
<dbReference type="SUPFAM" id="SSF56954">
    <property type="entry name" value="Outer membrane efflux proteins (OEP)"/>
    <property type="match status" value="1"/>
</dbReference>
<dbReference type="PANTHER" id="PTHR30026:SF20">
    <property type="entry name" value="OUTER MEMBRANE PROTEIN TOLC"/>
    <property type="match status" value="1"/>
</dbReference>
<keyword evidence="5" id="KW-0812">Transmembrane</keyword>
<dbReference type="Pfam" id="PF02321">
    <property type="entry name" value="OEP"/>
    <property type="match status" value="2"/>
</dbReference>
<dbReference type="KEGG" id="fll:EI427_18575"/>
<keyword evidence="4" id="KW-1134">Transmembrane beta strand</keyword>
<dbReference type="InterPro" id="IPR051906">
    <property type="entry name" value="TolC-like"/>
</dbReference>
<dbReference type="EMBL" id="CP034562">
    <property type="protein sequence ID" value="AZQ64157.1"/>
    <property type="molecule type" value="Genomic_DNA"/>
</dbReference>
<comment type="similarity">
    <text evidence="2">Belongs to the outer membrane factor (OMF) (TC 1.B.17) family.</text>
</comment>
<dbReference type="GO" id="GO:0015562">
    <property type="term" value="F:efflux transmembrane transporter activity"/>
    <property type="evidence" value="ECO:0007669"/>
    <property type="project" value="InterPro"/>
</dbReference>
<evidence type="ECO:0000256" key="5">
    <source>
        <dbReference type="ARBA" id="ARBA00022692"/>
    </source>
</evidence>
<evidence type="ECO:0000256" key="4">
    <source>
        <dbReference type="ARBA" id="ARBA00022452"/>
    </source>
</evidence>
<organism evidence="8 9">
    <name type="scientific">Flammeovirga pectinis</name>
    <dbReference type="NCBI Taxonomy" id="2494373"/>
    <lineage>
        <taxon>Bacteria</taxon>
        <taxon>Pseudomonadati</taxon>
        <taxon>Bacteroidota</taxon>
        <taxon>Cytophagia</taxon>
        <taxon>Cytophagales</taxon>
        <taxon>Flammeovirgaceae</taxon>
        <taxon>Flammeovirga</taxon>
    </lineage>
</organism>
<gene>
    <name evidence="8" type="ORF">EI427_18575</name>
</gene>